<gene>
    <name evidence="1" type="ORF">HDF25_001019</name>
</gene>
<name>A0A7X0J326_9SPHI</name>
<dbReference type="AlphaFoldDB" id="A0A7X0J326"/>
<proteinExistence type="predicted"/>
<protein>
    <recommendedName>
        <fullName evidence="3">Lipoprotein</fullName>
    </recommendedName>
</protein>
<dbReference type="EMBL" id="JACHCC010000002">
    <property type="protein sequence ID" value="MBB6498882.1"/>
    <property type="molecule type" value="Genomic_DNA"/>
</dbReference>
<dbReference type="RefSeq" id="WP_184623388.1">
    <property type="nucleotide sequence ID" value="NZ_JACHCC010000002.1"/>
</dbReference>
<sequence>MRLPVLLSLLTILFACGNHPEIKKTKGDLNYISTGLKSEQLDTRLNLTADIKKNELQAELDLTNLNSGPITITGIEIATPEGLRSLPIKGNIDPVVLETGKSRLITLKFQPLNDLKTNQLTGKNGYYKPGYQILITFNTDKNPAPILMSLKADLPADQYKSYLEKEKVPAFSYSFKTTSDFSQQQSAYLASLKQFKQAPFVFVSDQEIAAAGVNLRLRSYCAKDTLSADIFIVNHSEFAVHFNQDNLDFISAGEPSAAQPKIITIEKISGPQQSNDRIEKGERLLIHLKKYFKDPGEQAVLSFHQAFEIGHQIPLYKRDIELVKVILP</sequence>
<accession>A0A7X0J326</accession>
<evidence type="ECO:0000313" key="1">
    <source>
        <dbReference type="EMBL" id="MBB6498882.1"/>
    </source>
</evidence>
<evidence type="ECO:0008006" key="3">
    <source>
        <dbReference type="Google" id="ProtNLM"/>
    </source>
</evidence>
<dbReference type="Proteomes" id="UP000521017">
    <property type="component" value="Unassembled WGS sequence"/>
</dbReference>
<reference evidence="1 2" key="1">
    <citation type="submission" date="2020-08" db="EMBL/GenBank/DDBJ databases">
        <title>Genomic Encyclopedia of Type Strains, Phase IV (KMG-V): Genome sequencing to study the core and pangenomes of soil and plant-associated prokaryotes.</title>
        <authorList>
            <person name="Whitman W."/>
        </authorList>
    </citation>
    <scope>NUCLEOTIDE SEQUENCE [LARGE SCALE GENOMIC DNA]</scope>
    <source>
        <strain evidence="1 2">M2T3</strain>
    </source>
</reference>
<evidence type="ECO:0000313" key="2">
    <source>
        <dbReference type="Proteomes" id="UP000521017"/>
    </source>
</evidence>
<comment type="caution">
    <text evidence="1">The sequence shown here is derived from an EMBL/GenBank/DDBJ whole genome shotgun (WGS) entry which is preliminary data.</text>
</comment>
<dbReference type="PROSITE" id="PS51257">
    <property type="entry name" value="PROKAR_LIPOPROTEIN"/>
    <property type="match status" value="1"/>
</dbReference>
<organism evidence="1 2">
    <name type="scientific">Pedobacter cryoconitis</name>
    <dbReference type="NCBI Taxonomy" id="188932"/>
    <lineage>
        <taxon>Bacteria</taxon>
        <taxon>Pseudomonadati</taxon>
        <taxon>Bacteroidota</taxon>
        <taxon>Sphingobacteriia</taxon>
        <taxon>Sphingobacteriales</taxon>
        <taxon>Sphingobacteriaceae</taxon>
        <taxon>Pedobacter</taxon>
    </lineage>
</organism>